<protein>
    <recommendedName>
        <fullName evidence="5">Lipoprotein</fullName>
    </recommendedName>
</protein>
<dbReference type="PROSITE" id="PS51257">
    <property type="entry name" value="PROKAR_LIPOPROTEIN"/>
    <property type="match status" value="1"/>
</dbReference>
<name>A0AAW3EH03_9GAMM</name>
<gene>
    <name evidence="1" type="ORF">JV38_09025</name>
    <name evidence="2" type="ORF">KU73_01870</name>
</gene>
<evidence type="ECO:0000313" key="2">
    <source>
        <dbReference type="EMBL" id="KGA30674.1"/>
    </source>
</evidence>
<keyword evidence="4" id="KW-1185">Reference proteome</keyword>
<reference evidence="3 4" key="1">
    <citation type="submission" date="2014-08" db="EMBL/GenBank/DDBJ databases">
        <title>Genome sequences of NCPPB Pectobacterium isolates.</title>
        <authorList>
            <person name="Glover R.H."/>
            <person name="Sapp M."/>
            <person name="Elphinstone J."/>
        </authorList>
    </citation>
    <scope>NUCLEOTIDE SEQUENCE [LARGE SCALE GENOMIC DNA]</scope>
    <source>
        <strain evidence="1 3">NCPPB 3701</strain>
        <strain evidence="2 4">NCPPB3702</strain>
    </source>
</reference>
<evidence type="ECO:0000313" key="3">
    <source>
        <dbReference type="Proteomes" id="UP000029257"/>
    </source>
</evidence>
<dbReference type="AlphaFoldDB" id="A0AAW3EH03"/>
<dbReference type="RefSeq" id="WP_005969670.1">
    <property type="nucleotide sequence ID" value="NZ_JQHP01000004.1"/>
</dbReference>
<proteinExistence type="predicted"/>
<organism evidence="1 3">
    <name type="scientific">Pectobacterium wasabiae</name>
    <dbReference type="NCBI Taxonomy" id="55208"/>
    <lineage>
        <taxon>Bacteria</taxon>
        <taxon>Pseudomonadati</taxon>
        <taxon>Pseudomonadota</taxon>
        <taxon>Gammaproteobacteria</taxon>
        <taxon>Enterobacterales</taxon>
        <taxon>Pectobacteriaceae</taxon>
        <taxon>Pectobacterium</taxon>
    </lineage>
</organism>
<dbReference type="Proteomes" id="UP000029436">
    <property type="component" value="Unassembled WGS sequence"/>
</dbReference>
<evidence type="ECO:0000313" key="1">
    <source>
        <dbReference type="EMBL" id="KFX08039.1"/>
    </source>
</evidence>
<sequence length="119" mass="13377">MTGRVLILGIFFLVGCTNFSAKQPYRTQDGEQLLISANMPNGVLKLWINETLIINESFLNQDKSLAGVFSNSYTNVYTATYNGKKVMARCKRETHAFSAPDHECDVFINGEYAANLFLR</sequence>
<evidence type="ECO:0008006" key="5">
    <source>
        <dbReference type="Google" id="ProtNLM"/>
    </source>
</evidence>
<dbReference type="EMBL" id="JQOH01000001">
    <property type="protein sequence ID" value="KGA30674.1"/>
    <property type="molecule type" value="Genomic_DNA"/>
</dbReference>
<evidence type="ECO:0000313" key="4">
    <source>
        <dbReference type="Proteomes" id="UP000029436"/>
    </source>
</evidence>
<accession>A0AAW3EH03</accession>
<comment type="caution">
    <text evidence="1">The sequence shown here is derived from an EMBL/GenBank/DDBJ whole genome shotgun (WGS) entry which is preliminary data.</text>
</comment>
<dbReference type="Proteomes" id="UP000029257">
    <property type="component" value="Unassembled WGS sequence"/>
</dbReference>
<dbReference type="EMBL" id="JQHP01000004">
    <property type="protein sequence ID" value="KFX08039.1"/>
    <property type="molecule type" value="Genomic_DNA"/>
</dbReference>